<feature type="binding site" evidence="12">
    <location>
        <begin position="122"/>
        <end position="126"/>
    </location>
    <ligand>
        <name>UDP-N-acetyl-alpha-D-glucosamine</name>
        <dbReference type="ChEBI" id="CHEBI:57705"/>
    </ligand>
</feature>
<sequence length="432" mass="46602">MTGKFIIQGGTPLRGDVTVYGAKNAASKMMIASLLTDEPCVLENVPLSQEIDITREFCERIGSEVAIGMDHRCEIRTPEIKNTSVVEFSRKNRIPILAFGPLLHRKGEAEVPFLGGDAIGHRPIDLHLEALNKMGVTIERRERSYYATADAIIGADIEFPFPSVGATENVLLTAVRARGTTTIRNAAVEPEILDLIRMLQGMGANIACDSAARVITIRGVPRLTGAVHRVLPDRNEAVSFAVAALATRGQVRIVGASADDLGAFVEKVKAMGAGVSQEADALVFSGADAYRATDVATAPHPGFMTDWQQPLAILMIAARGVSTIHETVYEDRFGYVKDLRRMGANIEVSDECIAPPCRYAGRTFNHSARITGASLLKGTDIVMTDIRAGMAHVIAALVAQGKSVISGTDHIDRGYERMDERLRALGADIKRV</sequence>
<dbReference type="GO" id="GO:0008360">
    <property type="term" value="P:regulation of cell shape"/>
    <property type="evidence" value="ECO:0007669"/>
    <property type="project" value="UniProtKB-KW"/>
</dbReference>
<organism evidence="14 15">
    <name type="scientific">Candidatus Sungbacteria bacterium RIFCSPHIGHO2_02_FULL_52_23</name>
    <dbReference type="NCBI Taxonomy" id="1802274"/>
    <lineage>
        <taxon>Bacteria</taxon>
        <taxon>Candidatus Sungiibacteriota</taxon>
    </lineage>
</organism>
<evidence type="ECO:0000256" key="4">
    <source>
        <dbReference type="ARBA" id="ARBA00022618"/>
    </source>
</evidence>
<dbReference type="InterPro" id="IPR005750">
    <property type="entry name" value="UDP_GlcNAc_COvinyl_MurA"/>
</dbReference>
<comment type="catalytic activity">
    <reaction evidence="11 12">
        <text>phosphoenolpyruvate + UDP-N-acetyl-alpha-D-glucosamine = UDP-N-acetyl-3-O-(1-carboxyvinyl)-alpha-D-glucosamine + phosphate</text>
        <dbReference type="Rhea" id="RHEA:18681"/>
        <dbReference type="ChEBI" id="CHEBI:43474"/>
        <dbReference type="ChEBI" id="CHEBI:57705"/>
        <dbReference type="ChEBI" id="CHEBI:58702"/>
        <dbReference type="ChEBI" id="CHEBI:68483"/>
        <dbReference type="EC" id="2.5.1.7"/>
    </reaction>
</comment>
<feature type="active site" description="Proton donor" evidence="12">
    <location>
        <position position="117"/>
    </location>
</feature>
<dbReference type="PANTHER" id="PTHR43783:SF1">
    <property type="entry name" value="UDP-N-ACETYLGLUCOSAMINE 1-CARBOXYVINYLTRANSFERASE"/>
    <property type="match status" value="1"/>
</dbReference>
<evidence type="ECO:0000256" key="6">
    <source>
        <dbReference type="ARBA" id="ARBA00022960"/>
    </source>
</evidence>
<dbReference type="NCBIfam" id="NF006873">
    <property type="entry name" value="PRK09369.1"/>
    <property type="match status" value="1"/>
</dbReference>
<feature type="domain" description="Enolpyruvate transferase" evidence="13">
    <location>
        <begin position="7"/>
        <end position="421"/>
    </location>
</feature>
<evidence type="ECO:0000259" key="13">
    <source>
        <dbReference type="Pfam" id="PF00275"/>
    </source>
</evidence>
<keyword evidence="5 12" id="KW-0808">Transferase</keyword>
<dbReference type="GO" id="GO:0008760">
    <property type="term" value="F:UDP-N-acetylglucosamine 1-carboxyvinyltransferase activity"/>
    <property type="evidence" value="ECO:0007669"/>
    <property type="project" value="UniProtKB-UniRule"/>
</dbReference>
<comment type="caution">
    <text evidence="12">Lacks conserved residue(s) required for the propagation of feature annotation.</text>
</comment>
<dbReference type="Pfam" id="PF00275">
    <property type="entry name" value="EPSP_synthase"/>
    <property type="match status" value="1"/>
</dbReference>
<keyword evidence="6 12" id="KW-0133">Cell shape</keyword>
<accession>A0A1G2KX03</accession>
<keyword evidence="8 12" id="KW-0131">Cell cycle</keyword>
<keyword evidence="3 12" id="KW-0963">Cytoplasm</keyword>
<feature type="binding site" evidence="12">
    <location>
        <position position="328"/>
    </location>
    <ligand>
        <name>UDP-N-acetyl-alpha-D-glucosamine</name>
        <dbReference type="ChEBI" id="CHEBI:57705"/>
    </ligand>
</feature>
<evidence type="ECO:0000256" key="9">
    <source>
        <dbReference type="ARBA" id="ARBA00023316"/>
    </source>
</evidence>
<proteinExistence type="inferred from homology"/>
<dbReference type="InterPro" id="IPR001986">
    <property type="entry name" value="Enolpyruvate_Tfrase_dom"/>
</dbReference>
<evidence type="ECO:0000256" key="7">
    <source>
        <dbReference type="ARBA" id="ARBA00022984"/>
    </source>
</evidence>
<evidence type="ECO:0000256" key="3">
    <source>
        <dbReference type="ARBA" id="ARBA00022490"/>
    </source>
</evidence>
<gene>
    <name evidence="12" type="primary">murA</name>
    <name evidence="14" type="ORF">A3J58_02975</name>
</gene>
<dbReference type="InterPro" id="IPR036968">
    <property type="entry name" value="Enolpyruvate_Tfrase_sf"/>
</dbReference>
<evidence type="ECO:0000313" key="15">
    <source>
        <dbReference type="Proteomes" id="UP000178510"/>
    </source>
</evidence>
<comment type="caution">
    <text evidence="14">The sequence shown here is derived from an EMBL/GenBank/DDBJ whole genome shotgun (WGS) entry which is preliminary data.</text>
</comment>
<dbReference type="CDD" id="cd01555">
    <property type="entry name" value="UdpNAET"/>
    <property type="match status" value="1"/>
</dbReference>
<dbReference type="EC" id="2.5.1.7" evidence="12"/>
<dbReference type="NCBIfam" id="TIGR01072">
    <property type="entry name" value="murA"/>
    <property type="match status" value="1"/>
</dbReference>
<evidence type="ECO:0000256" key="10">
    <source>
        <dbReference type="ARBA" id="ARBA00038367"/>
    </source>
</evidence>
<feature type="binding site" evidence="12">
    <location>
        <position position="93"/>
    </location>
    <ligand>
        <name>UDP-N-acetyl-alpha-D-glucosamine</name>
        <dbReference type="ChEBI" id="CHEBI:57705"/>
    </ligand>
</feature>
<evidence type="ECO:0000256" key="12">
    <source>
        <dbReference type="HAMAP-Rule" id="MF_00111"/>
    </source>
</evidence>
<name>A0A1G2KX03_9BACT</name>
<comment type="pathway">
    <text evidence="2 12">Cell wall biogenesis; peptidoglycan biosynthesis.</text>
</comment>
<dbReference type="GO" id="GO:0009252">
    <property type="term" value="P:peptidoglycan biosynthetic process"/>
    <property type="evidence" value="ECO:0007669"/>
    <property type="project" value="UniProtKB-UniRule"/>
</dbReference>
<dbReference type="EMBL" id="MHQM01000016">
    <property type="protein sequence ID" value="OHA03938.1"/>
    <property type="molecule type" value="Genomic_DNA"/>
</dbReference>
<reference evidence="14 15" key="1">
    <citation type="journal article" date="2016" name="Nat. Commun.">
        <title>Thousands of microbial genomes shed light on interconnected biogeochemical processes in an aquifer system.</title>
        <authorList>
            <person name="Anantharaman K."/>
            <person name="Brown C.T."/>
            <person name="Hug L.A."/>
            <person name="Sharon I."/>
            <person name="Castelle C.J."/>
            <person name="Probst A.J."/>
            <person name="Thomas B.C."/>
            <person name="Singh A."/>
            <person name="Wilkins M.J."/>
            <person name="Karaoz U."/>
            <person name="Brodie E.L."/>
            <person name="Williams K.H."/>
            <person name="Hubbard S.S."/>
            <person name="Banfield J.F."/>
        </authorList>
    </citation>
    <scope>NUCLEOTIDE SEQUENCE [LARGE SCALE GENOMIC DNA]</scope>
</reference>
<dbReference type="Gene3D" id="3.65.10.10">
    <property type="entry name" value="Enolpyruvate transferase domain"/>
    <property type="match status" value="2"/>
</dbReference>
<dbReference type="AlphaFoldDB" id="A0A1G2KX03"/>
<evidence type="ECO:0000256" key="5">
    <source>
        <dbReference type="ARBA" id="ARBA00022679"/>
    </source>
</evidence>
<evidence type="ECO:0000256" key="2">
    <source>
        <dbReference type="ARBA" id="ARBA00004752"/>
    </source>
</evidence>
<feature type="binding site" evidence="12">
    <location>
        <begin position="23"/>
        <end position="24"/>
    </location>
    <ligand>
        <name>phosphoenolpyruvate</name>
        <dbReference type="ChEBI" id="CHEBI:58702"/>
    </ligand>
</feature>
<comment type="similarity">
    <text evidence="10 12">Belongs to the EPSP synthase family. MurA subfamily.</text>
</comment>
<comment type="subcellular location">
    <subcellularLocation>
        <location evidence="1 12">Cytoplasm</location>
    </subcellularLocation>
</comment>
<evidence type="ECO:0000256" key="11">
    <source>
        <dbReference type="ARBA" id="ARBA00047527"/>
    </source>
</evidence>
<dbReference type="GO" id="GO:0005737">
    <property type="term" value="C:cytoplasm"/>
    <property type="evidence" value="ECO:0007669"/>
    <property type="project" value="UniProtKB-SubCell"/>
</dbReference>
<dbReference type="GO" id="GO:0051301">
    <property type="term" value="P:cell division"/>
    <property type="evidence" value="ECO:0007669"/>
    <property type="project" value="UniProtKB-KW"/>
</dbReference>
<feature type="binding site" evidence="12">
    <location>
        <position position="306"/>
    </location>
    <ligand>
        <name>UDP-N-acetyl-alpha-D-glucosamine</name>
        <dbReference type="ChEBI" id="CHEBI:57705"/>
    </ligand>
</feature>
<dbReference type="UniPathway" id="UPA00219"/>
<dbReference type="PANTHER" id="PTHR43783">
    <property type="entry name" value="UDP-N-ACETYLGLUCOSAMINE 1-CARBOXYVINYLTRANSFERASE"/>
    <property type="match status" value="1"/>
</dbReference>
<evidence type="ECO:0000256" key="8">
    <source>
        <dbReference type="ARBA" id="ARBA00023306"/>
    </source>
</evidence>
<keyword evidence="4 12" id="KW-0132">Cell division</keyword>
<dbReference type="Proteomes" id="UP000178510">
    <property type="component" value="Unassembled WGS sequence"/>
</dbReference>
<dbReference type="InterPro" id="IPR013792">
    <property type="entry name" value="RNA3'P_cycl/enolpyr_Trfase_a/b"/>
</dbReference>
<dbReference type="STRING" id="1802274.A3J58_02975"/>
<evidence type="ECO:0000313" key="14">
    <source>
        <dbReference type="EMBL" id="OHA03938.1"/>
    </source>
</evidence>
<dbReference type="HAMAP" id="MF_00111">
    <property type="entry name" value="MurA"/>
    <property type="match status" value="1"/>
</dbReference>
<protein>
    <recommendedName>
        <fullName evidence="12">UDP-N-acetylglucosamine 1-carboxyvinyltransferase</fullName>
        <ecNumber evidence="12">2.5.1.7</ecNumber>
    </recommendedName>
    <alternativeName>
        <fullName evidence="12">Enoylpyruvate transferase</fullName>
    </alternativeName>
    <alternativeName>
        <fullName evidence="12">UDP-N-acetylglucosamine enolpyruvyl transferase</fullName>
        <shortName evidence="12">EPT</shortName>
    </alternativeName>
</protein>
<dbReference type="SUPFAM" id="SSF55205">
    <property type="entry name" value="EPT/RTPC-like"/>
    <property type="match status" value="1"/>
</dbReference>
<dbReference type="GO" id="GO:0019277">
    <property type="term" value="P:UDP-N-acetylgalactosamine biosynthetic process"/>
    <property type="evidence" value="ECO:0007669"/>
    <property type="project" value="InterPro"/>
</dbReference>
<dbReference type="GO" id="GO:0071555">
    <property type="term" value="P:cell wall organization"/>
    <property type="evidence" value="ECO:0007669"/>
    <property type="project" value="UniProtKB-KW"/>
</dbReference>
<keyword evidence="7 12" id="KW-0573">Peptidoglycan synthesis</keyword>
<comment type="function">
    <text evidence="12">Cell wall formation. Adds enolpyruvyl to UDP-N-acetylglucosamine.</text>
</comment>
<evidence type="ECO:0000256" key="1">
    <source>
        <dbReference type="ARBA" id="ARBA00004496"/>
    </source>
</evidence>
<dbReference type="InterPro" id="IPR050068">
    <property type="entry name" value="MurA_subfamily"/>
</dbReference>
<keyword evidence="9 12" id="KW-0961">Cell wall biogenesis/degradation</keyword>